<evidence type="ECO:0000313" key="3">
    <source>
        <dbReference type="Proteomes" id="UP001589647"/>
    </source>
</evidence>
<gene>
    <name evidence="2" type="ORF">ACFFV7_08090</name>
</gene>
<organism evidence="2 3">
    <name type="scientific">Nonomuraea spiralis</name>
    <dbReference type="NCBI Taxonomy" id="46182"/>
    <lineage>
        <taxon>Bacteria</taxon>
        <taxon>Bacillati</taxon>
        <taxon>Actinomycetota</taxon>
        <taxon>Actinomycetes</taxon>
        <taxon>Streptosporangiales</taxon>
        <taxon>Streptosporangiaceae</taxon>
        <taxon>Nonomuraea</taxon>
    </lineage>
</organism>
<dbReference type="InterPro" id="IPR050700">
    <property type="entry name" value="YIM1/Zinc_Alcohol_DH_Fams"/>
</dbReference>
<feature type="domain" description="Enoyl reductase (ER)" evidence="1">
    <location>
        <begin position="10"/>
        <end position="316"/>
    </location>
</feature>
<reference evidence="2 3" key="1">
    <citation type="submission" date="2024-09" db="EMBL/GenBank/DDBJ databases">
        <authorList>
            <person name="Sun Q."/>
            <person name="Mori K."/>
        </authorList>
    </citation>
    <scope>NUCLEOTIDE SEQUENCE [LARGE SCALE GENOMIC DNA]</scope>
    <source>
        <strain evidence="2 3">CCM 3426</strain>
    </source>
</reference>
<dbReference type="RefSeq" id="WP_189650230.1">
    <property type="nucleotide sequence ID" value="NZ_BMRC01000012.1"/>
</dbReference>
<dbReference type="SUPFAM" id="SSF51735">
    <property type="entry name" value="NAD(P)-binding Rossmann-fold domains"/>
    <property type="match status" value="1"/>
</dbReference>
<name>A0ABV5I9C6_9ACTN</name>
<keyword evidence="3" id="KW-1185">Reference proteome</keyword>
<sequence length="319" mass="33637">MKAIRVHEVGGPEVLKLEEVPLPEPGPGEVLVRVHAAAVNPPDWYARRGFANIPASMRPEIPLPFTPGSDVSGVVAALGPGVTEWAEGDEVYGLVRFPRVGDLGGRGYAEYTTAPVGHLARKPASVDHVAAAAVPMAGLTAYQYVHDIIGLRPGSRVLVNGAAGGVGHFAAQLAADLGAYVIAVASGRHETFLKELGVAEFLDYTKVAPEDVVRDVDCLIDTVGGPAGHRFLPVLKDGGTLSPVFHGEYHDEEAARRGIVRRGGQVHSDGPGMAALAELIDAGRLRVGVDSVFSLEEAPRAHERAERGHIQGKIVLRVV</sequence>
<keyword evidence="2" id="KW-0560">Oxidoreductase</keyword>
<accession>A0ABV5I9C6</accession>
<dbReference type="SMART" id="SM00829">
    <property type="entry name" value="PKS_ER"/>
    <property type="match status" value="1"/>
</dbReference>
<dbReference type="InterPro" id="IPR020843">
    <property type="entry name" value="ER"/>
</dbReference>
<dbReference type="Proteomes" id="UP001589647">
    <property type="component" value="Unassembled WGS sequence"/>
</dbReference>
<dbReference type="EC" id="1.-.-.-" evidence="2"/>
<dbReference type="GO" id="GO:0016491">
    <property type="term" value="F:oxidoreductase activity"/>
    <property type="evidence" value="ECO:0007669"/>
    <property type="project" value="UniProtKB-KW"/>
</dbReference>
<protein>
    <submittedName>
        <fullName evidence="2">NADP-dependent oxidoreductase</fullName>
        <ecNumber evidence="2">1.-.-.-</ecNumber>
    </submittedName>
</protein>
<dbReference type="InterPro" id="IPR036291">
    <property type="entry name" value="NAD(P)-bd_dom_sf"/>
</dbReference>
<dbReference type="InterPro" id="IPR011032">
    <property type="entry name" value="GroES-like_sf"/>
</dbReference>
<dbReference type="SUPFAM" id="SSF50129">
    <property type="entry name" value="GroES-like"/>
    <property type="match status" value="1"/>
</dbReference>
<dbReference type="Pfam" id="PF08240">
    <property type="entry name" value="ADH_N"/>
    <property type="match status" value="1"/>
</dbReference>
<evidence type="ECO:0000259" key="1">
    <source>
        <dbReference type="SMART" id="SM00829"/>
    </source>
</evidence>
<evidence type="ECO:0000313" key="2">
    <source>
        <dbReference type="EMBL" id="MFB9201143.1"/>
    </source>
</evidence>
<dbReference type="PANTHER" id="PTHR11695">
    <property type="entry name" value="ALCOHOL DEHYDROGENASE RELATED"/>
    <property type="match status" value="1"/>
</dbReference>
<proteinExistence type="predicted"/>
<dbReference type="Gene3D" id="3.90.180.10">
    <property type="entry name" value="Medium-chain alcohol dehydrogenases, catalytic domain"/>
    <property type="match status" value="1"/>
</dbReference>
<dbReference type="InterPro" id="IPR013154">
    <property type="entry name" value="ADH-like_N"/>
</dbReference>
<dbReference type="PANTHER" id="PTHR11695:SF294">
    <property type="entry name" value="RETICULON-4-INTERACTING PROTEIN 1, MITOCHONDRIAL"/>
    <property type="match status" value="1"/>
</dbReference>
<dbReference type="Gene3D" id="3.40.50.720">
    <property type="entry name" value="NAD(P)-binding Rossmann-like Domain"/>
    <property type="match status" value="1"/>
</dbReference>
<dbReference type="Pfam" id="PF13602">
    <property type="entry name" value="ADH_zinc_N_2"/>
    <property type="match status" value="1"/>
</dbReference>
<comment type="caution">
    <text evidence="2">The sequence shown here is derived from an EMBL/GenBank/DDBJ whole genome shotgun (WGS) entry which is preliminary data.</text>
</comment>
<dbReference type="EMBL" id="JBHMEI010000004">
    <property type="protein sequence ID" value="MFB9201143.1"/>
    <property type="molecule type" value="Genomic_DNA"/>
</dbReference>
<dbReference type="CDD" id="cd05289">
    <property type="entry name" value="MDR_like_2"/>
    <property type="match status" value="1"/>
</dbReference>